<dbReference type="PANTHER" id="PTHR31373:SF27">
    <property type="entry name" value="TROVE DOMAIN-CONTAINING PROTEIN"/>
    <property type="match status" value="1"/>
</dbReference>
<reference evidence="3" key="1">
    <citation type="journal article" date="2013" name="Science">
        <title>The Amborella genome and the evolution of flowering plants.</title>
        <authorList>
            <consortium name="Amborella Genome Project"/>
        </authorList>
    </citation>
    <scope>NUCLEOTIDE SEQUENCE [LARGE SCALE GENOMIC DNA]</scope>
</reference>
<evidence type="ECO:0000313" key="2">
    <source>
        <dbReference type="EMBL" id="ERM99498.1"/>
    </source>
</evidence>
<sequence length="135" mass="15338">MDWGSNTDFQKVFDLLLEVAETGGLEREKMIKRLFVFSDMEFDQASTNQWETDYMVIERKFTERGYGKPPQIVFWNLRDSRSTPVVSGQEGVALVIGFSKNLLKGFMDSGGVINSELIMQEAIAGKLFEKLVVVD</sequence>
<protein>
    <recommendedName>
        <fullName evidence="1">DUF7788 domain-containing protein</fullName>
    </recommendedName>
</protein>
<proteinExistence type="predicted"/>
<dbReference type="HOGENOM" id="CLU_157690_0_0_1"/>
<organism evidence="2 3">
    <name type="scientific">Amborella trichopoda</name>
    <dbReference type="NCBI Taxonomy" id="13333"/>
    <lineage>
        <taxon>Eukaryota</taxon>
        <taxon>Viridiplantae</taxon>
        <taxon>Streptophyta</taxon>
        <taxon>Embryophyta</taxon>
        <taxon>Tracheophyta</taxon>
        <taxon>Spermatophyta</taxon>
        <taxon>Magnoliopsida</taxon>
        <taxon>Amborellales</taxon>
        <taxon>Amborellaceae</taxon>
        <taxon>Amborella</taxon>
    </lineage>
</organism>
<dbReference type="PANTHER" id="PTHR31373">
    <property type="entry name" value="OS06G0652100 PROTEIN"/>
    <property type="match status" value="1"/>
</dbReference>
<dbReference type="eggNOG" id="ENOG502QT1I">
    <property type="taxonomic scope" value="Eukaryota"/>
</dbReference>
<dbReference type="Gramene" id="ERM99498">
    <property type="protein sequence ID" value="ERM99498"/>
    <property type="gene ID" value="AMTR_s00088p00029170"/>
</dbReference>
<gene>
    <name evidence="2" type="ORF">AMTR_s00088p00029170</name>
</gene>
<dbReference type="InterPro" id="IPR011205">
    <property type="entry name" value="UCP015417_vWA"/>
</dbReference>
<dbReference type="EMBL" id="KI394998">
    <property type="protein sequence ID" value="ERM99498.1"/>
    <property type="molecule type" value="Genomic_DNA"/>
</dbReference>
<accession>W1NVY3</accession>
<dbReference type="OMA" id="NQWETDY"/>
<dbReference type="InterPro" id="IPR056690">
    <property type="entry name" value="DUF7788"/>
</dbReference>
<dbReference type="PIRSF" id="PIRSF015417">
    <property type="entry name" value="T31B5_30_vWA"/>
    <property type="match status" value="1"/>
</dbReference>
<feature type="domain" description="DUF7788" evidence="1">
    <location>
        <begin position="1"/>
        <end position="116"/>
    </location>
</feature>
<dbReference type="AlphaFoldDB" id="W1NVY3"/>
<dbReference type="STRING" id="13333.W1NVY3"/>
<evidence type="ECO:0000313" key="3">
    <source>
        <dbReference type="Proteomes" id="UP000017836"/>
    </source>
</evidence>
<keyword evidence="3" id="KW-1185">Reference proteome</keyword>
<dbReference type="Proteomes" id="UP000017836">
    <property type="component" value="Unassembled WGS sequence"/>
</dbReference>
<evidence type="ECO:0000259" key="1">
    <source>
        <dbReference type="Pfam" id="PF25043"/>
    </source>
</evidence>
<name>W1NVY3_AMBTC</name>
<dbReference type="Pfam" id="PF25043">
    <property type="entry name" value="DUF7788"/>
    <property type="match status" value="1"/>
</dbReference>